<dbReference type="AlphaFoldDB" id="A0A232GPE1"/>
<dbReference type="EMBL" id="JACNQW010000008">
    <property type="protein sequence ID" value="MBC5046365.1"/>
    <property type="molecule type" value="Genomic_DNA"/>
</dbReference>
<organism evidence="2 3">
    <name type="scientific">Klebsiella quasipneumoniae</name>
    <dbReference type="NCBI Taxonomy" id="1463165"/>
    <lineage>
        <taxon>Bacteria</taxon>
        <taxon>Pseudomonadati</taxon>
        <taxon>Pseudomonadota</taxon>
        <taxon>Gammaproteobacteria</taxon>
        <taxon>Enterobacterales</taxon>
        <taxon>Enterobacteriaceae</taxon>
        <taxon>Klebsiella/Raoultella group</taxon>
        <taxon>Klebsiella</taxon>
        <taxon>Klebsiella pneumoniae complex</taxon>
    </lineage>
</organism>
<reference evidence="2 3" key="1">
    <citation type="submission" date="2017-09" db="EMBL/GenBank/DDBJ databases">
        <title>Mdr eskape-Ghana.</title>
        <authorList>
            <person name="Agyepong N."/>
            <person name="Janice J."/>
            <person name="Samuelsen O."/>
            <person name="Owusu-Ofori A."/>
            <person name="Sundsfjord A."/>
            <person name="Essack S."/>
            <person name="Pedersen T."/>
        </authorList>
    </citation>
    <scope>NUCLEOTIDE SEQUENCE [LARGE SCALE GENOMIC DNA]</scope>
    <source>
        <strain evidence="2 3">46</strain>
    </source>
</reference>
<evidence type="ECO:0000313" key="1">
    <source>
        <dbReference type="EMBL" id="MBC5046365.1"/>
    </source>
</evidence>
<dbReference type="Proteomes" id="UP000217648">
    <property type="component" value="Unassembled WGS sequence"/>
</dbReference>
<dbReference type="KEGG" id="kqu:AVR78_01135"/>
<evidence type="ECO:0000313" key="3">
    <source>
        <dbReference type="Proteomes" id="UP000217648"/>
    </source>
</evidence>
<accession>A0A232GPE1</accession>
<evidence type="ECO:0000313" key="2">
    <source>
        <dbReference type="EMBL" id="PCM62737.1"/>
    </source>
</evidence>
<dbReference type="Proteomes" id="UP000646540">
    <property type="component" value="Unassembled WGS sequence"/>
</dbReference>
<dbReference type="EMBL" id="NXHG01000002">
    <property type="protein sequence ID" value="PCM62737.1"/>
    <property type="molecule type" value="Genomic_DNA"/>
</dbReference>
<comment type="caution">
    <text evidence="2">The sequence shown here is derived from an EMBL/GenBank/DDBJ whole genome shotgun (WGS) entry which is preliminary data.</text>
</comment>
<gene>
    <name evidence="2" type="ORF">CP911_05970</name>
    <name evidence="1" type="ORF">H8L09_13450</name>
</gene>
<protein>
    <submittedName>
        <fullName evidence="2">Uncharacterized protein</fullName>
    </submittedName>
</protein>
<proteinExistence type="predicted"/>
<sequence>MVHAHTPSAVDVLISHMPFTHFSIYAYLNAICTKNALNMIIYCAKSFSTSLNKNGPRYRYRRP</sequence>
<reference evidence="1" key="2">
    <citation type="submission" date="2020-08" db="EMBL/GenBank/DDBJ databases">
        <title>Genomic evolution and epidemiology of Klebsiella pneumoniae from a major hospital in Beijing, China, over a fifteen-year period: dissemination of known and novel high-risk clones.</title>
        <authorList>
            <person name="Palmieri M."/>
        </authorList>
    </citation>
    <scope>NUCLEOTIDE SEQUENCE</scope>
    <source>
        <strain evidence="1">K7050</strain>
    </source>
</reference>
<name>A0A232GPE1_9ENTR</name>